<dbReference type="GO" id="GO:0008198">
    <property type="term" value="F:ferrous iron binding"/>
    <property type="evidence" value="ECO:0007669"/>
    <property type="project" value="TreeGrafter"/>
</dbReference>
<keyword evidence="8" id="KW-0963">Cytoplasm</keyword>
<dbReference type="FunFam" id="1.20.1260.10:FF:000001">
    <property type="entry name" value="Non-heme ferritin"/>
    <property type="match status" value="1"/>
</dbReference>
<dbReference type="FunCoup" id="A0A1I2B4L0">
    <property type="interactions" value="205"/>
</dbReference>
<evidence type="ECO:0000256" key="8">
    <source>
        <dbReference type="RuleBase" id="RU361145"/>
    </source>
</evidence>
<dbReference type="InterPro" id="IPR041719">
    <property type="entry name" value="Ferritin_prok"/>
</dbReference>
<gene>
    <name evidence="10" type="ORF">SAMN05444380_11270</name>
</gene>
<keyword evidence="3 7" id="KW-0479">Metal-binding</keyword>
<dbReference type="GO" id="GO:0042802">
    <property type="term" value="F:identical protein binding"/>
    <property type="evidence" value="ECO:0007669"/>
    <property type="project" value="UniProtKB-ARBA"/>
</dbReference>
<keyword evidence="11" id="KW-1185">Reference proteome</keyword>
<dbReference type="GO" id="GO:0006879">
    <property type="term" value="P:intracellular iron ion homeostasis"/>
    <property type="evidence" value="ECO:0007669"/>
    <property type="project" value="UniProtKB-KW"/>
</dbReference>
<dbReference type="GO" id="GO:0008199">
    <property type="term" value="F:ferric iron binding"/>
    <property type="evidence" value="ECO:0007669"/>
    <property type="project" value="InterPro"/>
</dbReference>
<evidence type="ECO:0000313" key="11">
    <source>
        <dbReference type="Proteomes" id="UP000181976"/>
    </source>
</evidence>
<sequence length="168" mass="19380">MLNKNVEKKLVEQIEKEGYSSSLYLSMASWAECNGFAGIADWMYAQSDEERMHMLKIVKYVNERGGKAIISSIDQPPADFKSVKEMFEMVYEHEQMVTASINDIVGVCLEEKDFTTHNWLQWFVTEQIEEEASVSNILDKLNLLGDQNNLYLFDRDIMGMRSQNDSAE</sequence>
<evidence type="ECO:0000256" key="5">
    <source>
        <dbReference type="ARBA" id="ARBA00023004"/>
    </source>
</evidence>
<keyword evidence="4" id="KW-0560">Oxidoreductase</keyword>
<comment type="function">
    <text evidence="8">Iron-storage protein.</text>
</comment>
<protein>
    <recommendedName>
        <fullName evidence="8">Ferritin</fullName>
        <ecNumber evidence="8">1.16.3.2</ecNumber>
    </recommendedName>
</protein>
<dbReference type="Proteomes" id="UP000181976">
    <property type="component" value="Unassembled WGS sequence"/>
</dbReference>
<evidence type="ECO:0000256" key="6">
    <source>
        <dbReference type="ARBA" id="ARBA00054546"/>
    </source>
</evidence>
<dbReference type="RefSeq" id="WP_010528858.1">
    <property type="nucleotide sequence ID" value="NZ_AFSL01000102.1"/>
</dbReference>
<reference evidence="10 11" key="1">
    <citation type="submission" date="2016-10" db="EMBL/GenBank/DDBJ databases">
        <authorList>
            <person name="de Groot N.N."/>
        </authorList>
    </citation>
    <scope>NUCLEOTIDE SEQUENCE [LARGE SCALE GENOMIC DNA]</scope>
    <source>
        <strain evidence="10 11">DSM 19012</strain>
    </source>
</reference>
<feature type="binding site" evidence="7">
    <location>
        <position position="127"/>
    </location>
    <ligand>
        <name>Fe cation</name>
        <dbReference type="ChEBI" id="CHEBI:24875"/>
        <label>1</label>
    </ligand>
</feature>
<dbReference type="InterPro" id="IPR012347">
    <property type="entry name" value="Ferritin-like"/>
</dbReference>
<feature type="binding site" evidence="7">
    <location>
        <position position="50"/>
    </location>
    <ligand>
        <name>Fe cation</name>
        <dbReference type="ChEBI" id="CHEBI:24875"/>
        <label>1</label>
    </ligand>
</feature>
<dbReference type="InterPro" id="IPR009040">
    <property type="entry name" value="Ferritin-like_diiron"/>
</dbReference>
<dbReference type="AlphaFoldDB" id="A0A1I2B4L0"/>
<dbReference type="EC" id="1.16.3.2" evidence="8"/>
<evidence type="ECO:0000256" key="3">
    <source>
        <dbReference type="ARBA" id="ARBA00022723"/>
    </source>
</evidence>
<dbReference type="GO" id="GO:0006826">
    <property type="term" value="P:iron ion transport"/>
    <property type="evidence" value="ECO:0007669"/>
    <property type="project" value="InterPro"/>
</dbReference>
<dbReference type="InterPro" id="IPR009078">
    <property type="entry name" value="Ferritin-like_SF"/>
</dbReference>
<dbReference type="InterPro" id="IPR008331">
    <property type="entry name" value="Ferritin_DPS_dom"/>
</dbReference>
<evidence type="ECO:0000259" key="9">
    <source>
        <dbReference type="PROSITE" id="PS50905"/>
    </source>
</evidence>
<dbReference type="PANTHER" id="PTHR11431">
    <property type="entry name" value="FERRITIN"/>
    <property type="match status" value="1"/>
</dbReference>
<dbReference type="InterPro" id="IPR001519">
    <property type="entry name" value="Ferritin"/>
</dbReference>
<evidence type="ECO:0000313" key="10">
    <source>
        <dbReference type="EMBL" id="SFE50090.1"/>
    </source>
</evidence>
<comment type="catalytic activity">
    <reaction evidence="8">
        <text>4 Fe(2+) + O2 + 6 H2O = 4 iron(III) oxide-hydroxide + 12 H(+)</text>
        <dbReference type="Rhea" id="RHEA:11972"/>
        <dbReference type="ChEBI" id="CHEBI:15377"/>
        <dbReference type="ChEBI" id="CHEBI:15378"/>
        <dbReference type="ChEBI" id="CHEBI:15379"/>
        <dbReference type="ChEBI" id="CHEBI:29033"/>
        <dbReference type="ChEBI" id="CHEBI:78619"/>
        <dbReference type="EC" id="1.16.3.2"/>
    </reaction>
</comment>
<comment type="subcellular location">
    <subcellularLocation>
        <location evidence="8">Cytoplasm</location>
    </subcellularLocation>
</comment>
<evidence type="ECO:0000256" key="2">
    <source>
        <dbReference type="ARBA" id="ARBA00022434"/>
    </source>
</evidence>
<feature type="domain" description="Ferritin-like diiron" evidence="9">
    <location>
        <begin position="1"/>
        <end position="145"/>
    </location>
</feature>
<name>A0A1I2B4L0_9BACT</name>
<accession>A0A1I2B4L0</accession>
<dbReference type="InParanoid" id="A0A1I2B4L0"/>
<proteinExistence type="inferred from homology"/>
<keyword evidence="2 8" id="KW-0409">Iron storage</keyword>
<keyword evidence="5 7" id="KW-0408">Iron</keyword>
<comment type="function">
    <text evidence="6">May alleviate iron toxicity in the presence of oxygen.</text>
</comment>
<dbReference type="eggNOG" id="COG1528">
    <property type="taxonomic scope" value="Bacteria"/>
</dbReference>
<feature type="binding site" evidence="7">
    <location>
        <position position="94"/>
    </location>
    <ligand>
        <name>Fe cation</name>
        <dbReference type="ChEBI" id="CHEBI:24875"/>
        <label>1</label>
    </ligand>
</feature>
<evidence type="ECO:0000256" key="7">
    <source>
        <dbReference type="PIRSR" id="PIRSR601519-1"/>
    </source>
</evidence>
<comment type="similarity">
    <text evidence="1 8">Belongs to the ferritin family. Prokaryotic subfamily.</text>
</comment>
<evidence type="ECO:0000256" key="1">
    <source>
        <dbReference type="ARBA" id="ARBA00006950"/>
    </source>
</evidence>
<feature type="binding site" evidence="7">
    <location>
        <position position="53"/>
    </location>
    <ligand>
        <name>Fe cation</name>
        <dbReference type="ChEBI" id="CHEBI:24875"/>
        <label>1</label>
    </ligand>
</feature>
<dbReference type="OrthoDB" id="9801481at2"/>
<dbReference type="CDD" id="cd01055">
    <property type="entry name" value="Nonheme_Ferritin"/>
    <property type="match status" value="1"/>
</dbReference>
<dbReference type="GO" id="GO:0004322">
    <property type="term" value="F:ferroxidase activity"/>
    <property type="evidence" value="ECO:0007669"/>
    <property type="project" value="TreeGrafter"/>
</dbReference>
<evidence type="ECO:0000256" key="4">
    <source>
        <dbReference type="ARBA" id="ARBA00023002"/>
    </source>
</evidence>
<dbReference type="Pfam" id="PF00210">
    <property type="entry name" value="Ferritin"/>
    <property type="match status" value="1"/>
</dbReference>
<dbReference type="STRING" id="385682.SAMN05444380_11270"/>
<dbReference type="SUPFAM" id="SSF47240">
    <property type="entry name" value="Ferritin-like"/>
    <property type="match status" value="1"/>
</dbReference>
<dbReference type="PROSITE" id="PS50905">
    <property type="entry name" value="FERRITIN_LIKE"/>
    <property type="match status" value="1"/>
</dbReference>
<organism evidence="10 11">
    <name type="scientific">Thermophagus xiamenensis</name>
    <dbReference type="NCBI Taxonomy" id="385682"/>
    <lineage>
        <taxon>Bacteria</taxon>
        <taxon>Pseudomonadati</taxon>
        <taxon>Bacteroidota</taxon>
        <taxon>Bacteroidia</taxon>
        <taxon>Marinilabiliales</taxon>
        <taxon>Marinilabiliaceae</taxon>
        <taxon>Thermophagus</taxon>
    </lineage>
</organism>
<dbReference type="Gene3D" id="1.20.1260.10">
    <property type="match status" value="1"/>
</dbReference>
<feature type="binding site" evidence="7">
    <location>
        <position position="17"/>
    </location>
    <ligand>
        <name>Fe cation</name>
        <dbReference type="ChEBI" id="CHEBI:24875"/>
        <label>1</label>
    </ligand>
</feature>
<dbReference type="PANTHER" id="PTHR11431:SF127">
    <property type="entry name" value="BACTERIAL NON-HEME FERRITIN"/>
    <property type="match status" value="1"/>
</dbReference>
<dbReference type="GO" id="GO:0005829">
    <property type="term" value="C:cytosol"/>
    <property type="evidence" value="ECO:0007669"/>
    <property type="project" value="TreeGrafter"/>
</dbReference>
<dbReference type="EMBL" id="FONA01000012">
    <property type="protein sequence ID" value="SFE50090.1"/>
    <property type="molecule type" value="Genomic_DNA"/>
</dbReference>